<name>A0A8H4H295_9EURO</name>
<accession>A0A8H4H295</accession>
<feature type="region of interest" description="Disordered" evidence="2">
    <location>
        <begin position="262"/>
        <end position="284"/>
    </location>
</feature>
<dbReference type="AlphaFoldDB" id="A0A8H4H295"/>
<comment type="similarity">
    <text evidence="1">Belongs to the asaB hydroxylase/desaturase family.</text>
</comment>
<proteinExistence type="inferred from homology"/>
<sequence>MTVVEPVPKHFTTGVVEMFDGTTDGKEAYLDTSTGATNLKPKKIHHIRIEDIRAQVPAPQLLRDGYETQIYPTSLTEEEFMTYRTPEGKQMIKDRYWPELHALIAQKTKAARVIPWHFSLRNQTLGYHPDEIFFMKTGISQPASTLHIDNDHTTALSHLQREVGEAETQRLLLKHKRWAIINVWRPVGRPVQRWPLLVVDHSHIPDWNFADHVARVYRNNDPKYYKAHDNFLKPHADYVFRYVSQLRPEEVIMFRDYDSRTDQVRGTPHGGFQDDQTPEDAPARRSIEVRLFAFFDDGQEEEE</sequence>
<evidence type="ECO:0000256" key="1">
    <source>
        <dbReference type="ARBA" id="ARBA00023604"/>
    </source>
</evidence>
<dbReference type="Proteomes" id="UP000653565">
    <property type="component" value="Unassembled WGS sequence"/>
</dbReference>
<evidence type="ECO:0000313" key="3">
    <source>
        <dbReference type="EMBL" id="KAF4233518.1"/>
    </source>
</evidence>
<organism evidence="3 4">
    <name type="scientific">Aspergillus fumigatiaffinis</name>
    <dbReference type="NCBI Taxonomy" id="340414"/>
    <lineage>
        <taxon>Eukaryota</taxon>
        <taxon>Fungi</taxon>
        <taxon>Dikarya</taxon>
        <taxon>Ascomycota</taxon>
        <taxon>Pezizomycotina</taxon>
        <taxon>Eurotiomycetes</taxon>
        <taxon>Eurotiomycetidae</taxon>
        <taxon>Eurotiales</taxon>
        <taxon>Aspergillaceae</taxon>
        <taxon>Aspergillus</taxon>
        <taxon>Aspergillus subgen. Fumigati</taxon>
    </lineage>
</organism>
<comment type="caution">
    <text evidence="3">The sequence shown here is derived from an EMBL/GenBank/DDBJ whole genome shotgun (WGS) entry which is preliminary data.</text>
</comment>
<evidence type="ECO:0000256" key="2">
    <source>
        <dbReference type="SAM" id="MobiDB-lite"/>
    </source>
</evidence>
<dbReference type="PANTHER" id="PTHR34598:SF3">
    <property type="entry name" value="OXIDOREDUCTASE AN1597"/>
    <property type="match status" value="1"/>
</dbReference>
<dbReference type="GO" id="GO:0016491">
    <property type="term" value="F:oxidoreductase activity"/>
    <property type="evidence" value="ECO:0007669"/>
    <property type="project" value="InterPro"/>
</dbReference>
<reference evidence="3" key="1">
    <citation type="journal article" date="2020" name="bioRxiv">
        <title>Genomic and phenotypic heterogeneity of clinical isolates of the human pathogens Aspergillus fumigatus, Aspergillus lentulus and Aspergillus fumigatiaffinis.</title>
        <authorList>
            <person name="dos Santos R.A.C."/>
            <person name="Steenwyk J.L."/>
            <person name="Rivero-Menendez O."/>
            <person name="Mead M.E."/>
            <person name="Silva L.P."/>
            <person name="Bastos R.W."/>
            <person name="Alastruey-Izquierdo A."/>
            <person name="Goldman G.H."/>
            <person name="Rokas A."/>
        </authorList>
    </citation>
    <scope>NUCLEOTIDE SEQUENCE</scope>
    <source>
        <strain evidence="3">CNM-CM6805</strain>
    </source>
</reference>
<protein>
    <recommendedName>
        <fullName evidence="5">Methyltransferase</fullName>
    </recommendedName>
</protein>
<reference evidence="3" key="2">
    <citation type="submission" date="2020-04" db="EMBL/GenBank/DDBJ databases">
        <authorList>
            <person name="Santos R.A.C."/>
            <person name="Steenwyk J.L."/>
            <person name="Rivero-Menendez O."/>
            <person name="Mead M.E."/>
            <person name="Silva L.P."/>
            <person name="Bastos R.W."/>
            <person name="Alastruey-Izquierdo A."/>
            <person name="Goldman G.H."/>
            <person name="Rokas A."/>
        </authorList>
    </citation>
    <scope>NUCLEOTIDE SEQUENCE</scope>
    <source>
        <strain evidence="3">CNM-CM6805</strain>
    </source>
</reference>
<keyword evidence="4" id="KW-1185">Reference proteome</keyword>
<gene>
    <name evidence="3" type="ORF">CNMCM6805_009175</name>
</gene>
<dbReference type="InterPro" id="IPR044053">
    <property type="entry name" value="AsaB-like"/>
</dbReference>
<evidence type="ECO:0008006" key="5">
    <source>
        <dbReference type="Google" id="ProtNLM"/>
    </source>
</evidence>
<dbReference type="EMBL" id="JAAAPX010000078">
    <property type="protein sequence ID" value="KAF4233518.1"/>
    <property type="molecule type" value="Genomic_DNA"/>
</dbReference>
<evidence type="ECO:0000313" key="4">
    <source>
        <dbReference type="Proteomes" id="UP000653565"/>
    </source>
</evidence>
<dbReference type="NCBIfam" id="NF041278">
    <property type="entry name" value="CmcJ_NvfI_EfuI"/>
    <property type="match status" value="1"/>
</dbReference>
<dbReference type="PANTHER" id="PTHR34598">
    <property type="entry name" value="BLL6449 PROTEIN"/>
    <property type="match status" value="1"/>
</dbReference>